<keyword evidence="1" id="KW-0812">Transmembrane</keyword>
<reference evidence="2" key="1">
    <citation type="submission" date="2020-10" db="EMBL/GenBank/DDBJ databases">
        <authorList>
            <person name="Kikuchi T."/>
        </authorList>
    </citation>
    <scope>NUCLEOTIDE SEQUENCE</scope>
    <source>
        <strain evidence="2">NKZ352</strain>
    </source>
</reference>
<comment type="caution">
    <text evidence="2">The sequence shown here is derived from an EMBL/GenBank/DDBJ whole genome shotgun (WGS) entry which is preliminary data.</text>
</comment>
<evidence type="ECO:0000256" key="1">
    <source>
        <dbReference type="SAM" id="Phobius"/>
    </source>
</evidence>
<protein>
    <submittedName>
        <fullName evidence="2">Uncharacterized protein</fullName>
    </submittedName>
</protein>
<evidence type="ECO:0000313" key="3">
    <source>
        <dbReference type="Proteomes" id="UP000835052"/>
    </source>
</evidence>
<dbReference type="AlphaFoldDB" id="A0A8S1HVF7"/>
<keyword evidence="1" id="KW-1133">Transmembrane helix</keyword>
<dbReference type="Proteomes" id="UP000835052">
    <property type="component" value="Unassembled WGS sequence"/>
</dbReference>
<feature type="transmembrane region" description="Helical" evidence="1">
    <location>
        <begin position="40"/>
        <end position="60"/>
    </location>
</feature>
<proteinExistence type="predicted"/>
<gene>
    <name evidence="2" type="ORF">CAUJ_LOCUS14871</name>
</gene>
<keyword evidence="1" id="KW-0472">Membrane</keyword>
<sequence length="163" mass="18035">MKKRRAAKNAARILIAPDPIRTVLGRDAEPVNPEPPGGKLYFSLGAFIPLLVIILSLLAPTDARKIKRKKILHFIECDYTHDCPPPYQRCVANKCISYENKPAAASFHCINGGCQVLGRTRSYDLCYSVADCPKPNSRCIRPLVKSHESVPYSGKVGMVENGR</sequence>
<organism evidence="2 3">
    <name type="scientific">Caenorhabditis auriculariae</name>
    <dbReference type="NCBI Taxonomy" id="2777116"/>
    <lineage>
        <taxon>Eukaryota</taxon>
        <taxon>Metazoa</taxon>
        <taxon>Ecdysozoa</taxon>
        <taxon>Nematoda</taxon>
        <taxon>Chromadorea</taxon>
        <taxon>Rhabditida</taxon>
        <taxon>Rhabditina</taxon>
        <taxon>Rhabditomorpha</taxon>
        <taxon>Rhabditoidea</taxon>
        <taxon>Rhabditidae</taxon>
        <taxon>Peloderinae</taxon>
        <taxon>Caenorhabditis</taxon>
    </lineage>
</organism>
<accession>A0A8S1HVF7</accession>
<evidence type="ECO:0000313" key="2">
    <source>
        <dbReference type="EMBL" id="CAD6198966.1"/>
    </source>
</evidence>
<dbReference type="EMBL" id="CAJGYM010000146">
    <property type="protein sequence ID" value="CAD6198966.1"/>
    <property type="molecule type" value="Genomic_DNA"/>
</dbReference>
<keyword evidence="3" id="KW-1185">Reference proteome</keyword>
<name>A0A8S1HVF7_9PELO</name>